<accession>A0A1H9NSI0</accession>
<sequence>MKTKKISSKNFKRNEISKNKLVTIYGGDITDPKPGTTTSNLGVGMTIIQQNLFTIPVPEVQ</sequence>
<reference evidence="2" key="1">
    <citation type="submission" date="2016-10" db="EMBL/GenBank/DDBJ databases">
        <authorList>
            <person name="Varghese N."/>
            <person name="Submissions S."/>
        </authorList>
    </citation>
    <scope>NUCLEOTIDE SEQUENCE [LARGE SCALE GENOMIC DNA]</scope>
    <source>
        <strain evidence="2">DSM 15719</strain>
    </source>
</reference>
<evidence type="ECO:0000313" key="2">
    <source>
        <dbReference type="Proteomes" id="UP000183658"/>
    </source>
</evidence>
<dbReference type="Proteomes" id="UP000183658">
    <property type="component" value="Unassembled WGS sequence"/>
</dbReference>
<evidence type="ECO:0000313" key="1">
    <source>
        <dbReference type="EMBL" id="SER38872.1"/>
    </source>
</evidence>
<dbReference type="EMBL" id="FOFZ01000011">
    <property type="protein sequence ID" value="SER38872.1"/>
    <property type="molecule type" value="Genomic_DNA"/>
</dbReference>
<dbReference type="OrthoDB" id="1376192at2"/>
<dbReference type="RefSeq" id="WP_074724045.1">
    <property type="nucleotide sequence ID" value="NZ_CBCRVS010000001.1"/>
</dbReference>
<protein>
    <submittedName>
        <fullName evidence="1">Uncharacterized protein</fullName>
    </submittedName>
</protein>
<keyword evidence="2" id="KW-1185">Reference proteome</keyword>
<name>A0A1H9NSI0_FLAFI</name>
<organism evidence="1 2">
    <name type="scientific">Flavobacterium frigoris</name>
    <dbReference type="NCBI Taxonomy" id="229204"/>
    <lineage>
        <taxon>Bacteria</taxon>
        <taxon>Pseudomonadati</taxon>
        <taxon>Bacteroidota</taxon>
        <taxon>Flavobacteriia</taxon>
        <taxon>Flavobacteriales</taxon>
        <taxon>Flavobacteriaceae</taxon>
        <taxon>Flavobacterium</taxon>
    </lineage>
</organism>
<gene>
    <name evidence="1" type="ORF">SAMN05444355_11179</name>
</gene>
<proteinExistence type="predicted"/>
<dbReference type="AlphaFoldDB" id="A0A1H9NSI0"/>